<dbReference type="FunFam" id="3.40.50.1700:FF:000003">
    <property type="entry name" value="Probable beta-glucosidase"/>
    <property type="match status" value="1"/>
</dbReference>
<comment type="caution">
    <text evidence="20">The sequence shown here is derived from an EMBL/GenBank/DDBJ whole genome shotgun (WGS) entry which is preliminary data.</text>
</comment>
<evidence type="ECO:0000256" key="15">
    <source>
        <dbReference type="ARBA" id="ARBA00024983"/>
    </source>
</evidence>
<dbReference type="RefSeq" id="XP_046116386.1">
    <property type="nucleotide sequence ID" value="XM_046263848.1"/>
</dbReference>
<accession>A0A9P8CMT9</accession>
<dbReference type="PANTHER" id="PTHR42715:SF20">
    <property type="entry name" value="BETA-GLUCOSIDASE E-RELATED"/>
    <property type="match status" value="1"/>
</dbReference>
<keyword evidence="21" id="KW-1185">Reference proteome</keyword>
<dbReference type="Gene3D" id="3.20.20.300">
    <property type="entry name" value="Glycoside hydrolase, family 3, N-terminal domain"/>
    <property type="match status" value="1"/>
</dbReference>
<keyword evidence="10 18" id="KW-0472">Membrane</keyword>
<dbReference type="Gene3D" id="3.40.50.1700">
    <property type="entry name" value="Glycoside hydrolase family 3 C-terminal domain"/>
    <property type="match status" value="1"/>
</dbReference>
<evidence type="ECO:0000256" key="12">
    <source>
        <dbReference type="ARBA" id="ARBA00023277"/>
    </source>
</evidence>
<keyword evidence="7 16" id="KW-0378">Hydrolase</keyword>
<keyword evidence="9 18" id="KW-1133">Transmembrane helix</keyword>
<evidence type="ECO:0000256" key="10">
    <source>
        <dbReference type="ARBA" id="ARBA00023136"/>
    </source>
</evidence>
<dbReference type="SUPFAM" id="SSF52279">
    <property type="entry name" value="Beta-D-glucan exohydrolase, C-terminal domain"/>
    <property type="match status" value="1"/>
</dbReference>
<evidence type="ECO:0000256" key="6">
    <source>
        <dbReference type="ARBA" id="ARBA00022692"/>
    </source>
</evidence>
<sequence length="942" mass="102870">MDESKRGFLSPSHRPRDSESDLGSPDFLDKNKSPGKTSRAYATPKSRIVCRPMSGRPSIRVLLIGLAAIVFLLVGGGGFTYRISGSRDGQSPPWYPSPKGGTAKKWAASYQKAAQLVSKMTLPEKVNVTTGTGWSMGLAVGNTGPANNVGFPGLALQDGPLGIRMADNITAFPAGISVGATFNKKLMYERGKAHGIEARQKGINVILGPSVGPIGRMPAGGRNWEGFGSDPYLQGIACAETIKGIQDQHVMATIKHFVGNEQEHFRQAWEWGLPNAISSNIDDRTMHEIYAWPFGDAVKAGVASVMCSYNQVNNSYACGNSKLLNGILKDELGFQGFVMSDWLAQRSGVASALAGLDMTMPGDGLGWADGKSLWGPKLSQAVLNGSLPLDRLDDMVTRIVASWYQLGQDNRTLFDATGPNFSSFTDEKMGVMAPGSPTEQSLVEVNKFVDVQADHAKIAREIAIESIVMLKNERDWLPMSRNAEFGVDRNPWKNKKLKVGIFGEDAGPGEGPNACPDRGCNQGTLAMGWGSGAVELPYLITPAEALEKGFNASRVEVTKYLANDLPGLEESRALEGRDVCIVFANSDAGEGFVSWNGIKGDRNDLRLQKGGDELILEVADNCGGGKGKTIVVYHAVGPVLVDKWINHKKIKAVFAAHLPGQESGNAIASIIFGDESPSGKLPYTIAKRAEDYGDGGQVMYTPNDVVPQQDFTEGIYIDYRWLNRDGLFPVDPQFSFAYGLQYTGFSMDNIQLEVKKPKSAFPAPRPAPGARPPVYNGTMPAVEEALWPKDIRRLDKYIYPYIDSASDIRHGHYPYPEGYDTEQPLSGAGGDEGGNPDLWETYAVISIDMRNSGKFPAKAVPQLWLSYPPNSEATVDFPKRVLRGFEKFYLKPGQSKTVKFPVTRRDLSYWNVEEQNWMMLTKGNYIFSVGLDERTPVRQILW</sequence>
<evidence type="ECO:0000256" key="3">
    <source>
        <dbReference type="ARBA" id="ARBA00004987"/>
    </source>
</evidence>
<dbReference type="InterPro" id="IPR050288">
    <property type="entry name" value="Cellulose_deg_GH3"/>
</dbReference>
<dbReference type="Pfam" id="PF14310">
    <property type="entry name" value="Fn3-like"/>
    <property type="match status" value="1"/>
</dbReference>
<evidence type="ECO:0000256" key="17">
    <source>
        <dbReference type="SAM" id="MobiDB-lite"/>
    </source>
</evidence>
<evidence type="ECO:0000313" key="21">
    <source>
        <dbReference type="Proteomes" id="UP000887229"/>
    </source>
</evidence>
<keyword evidence="12 16" id="KW-0119">Carbohydrate metabolism</keyword>
<dbReference type="GeneID" id="70294751"/>
<evidence type="ECO:0000256" key="18">
    <source>
        <dbReference type="SAM" id="Phobius"/>
    </source>
</evidence>
<dbReference type="Gene3D" id="2.60.40.10">
    <property type="entry name" value="Immunoglobulins"/>
    <property type="match status" value="1"/>
</dbReference>
<evidence type="ECO:0000256" key="4">
    <source>
        <dbReference type="ARBA" id="ARBA00005336"/>
    </source>
</evidence>
<dbReference type="EMBL" id="MU251262">
    <property type="protein sequence ID" value="KAG9252462.1"/>
    <property type="molecule type" value="Genomic_DNA"/>
</dbReference>
<evidence type="ECO:0000313" key="20">
    <source>
        <dbReference type="EMBL" id="KAG9252462.1"/>
    </source>
</evidence>
<dbReference type="Pfam" id="PF01915">
    <property type="entry name" value="Glyco_hydro_3_C"/>
    <property type="match status" value="1"/>
</dbReference>
<dbReference type="PRINTS" id="PR00133">
    <property type="entry name" value="GLHYDRLASE3"/>
</dbReference>
<evidence type="ECO:0000256" key="8">
    <source>
        <dbReference type="ARBA" id="ARBA00022968"/>
    </source>
</evidence>
<evidence type="ECO:0000259" key="19">
    <source>
        <dbReference type="SMART" id="SM01217"/>
    </source>
</evidence>
<evidence type="ECO:0000256" key="13">
    <source>
        <dbReference type="ARBA" id="ARBA00023295"/>
    </source>
</evidence>
<comment type="catalytic activity">
    <reaction evidence="1 16">
        <text>Hydrolysis of terminal, non-reducing beta-D-glucosyl residues with release of beta-D-glucose.</text>
        <dbReference type="EC" id="3.2.1.21"/>
    </reaction>
</comment>
<organism evidence="20 21">
    <name type="scientific">Emericellopsis atlantica</name>
    <dbReference type="NCBI Taxonomy" id="2614577"/>
    <lineage>
        <taxon>Eukaryota</taxon>
        <taxon>Fungi</taxon>
        <taxon>Dikarya</taxon>
        <taxon>Ascomycota</taxon>
        <taxon>Pezizomycotina</taxon>
        <taxon>Sordariomycetes</taxon>
        <taxon>Hypocreomycetidae</taxon>
        <taxon>Hypocreales</taxon>
        <taxon>Bionectriaceae</taxon>
        <taxon>Emericellopsis</taxon>
    </lineage>
</organism>
<evidence type="ECO:0000256" key="16">
    <source>
        <dbReference type="RuleBase" id="RU361161"/>
    </source>
</evidence>
<feature type="region of interest" description="Disordered" evidence="17">
    <location>
        <begin position="1"/>
        <end position="40"/>
    </location>
</feature>
<dbReference type="FunFam" id="3.20.20.300:FF:000002">
    <property type="entry name" value="Probable beta-glucosidase"/>
    <property type="match status" value="1"/>
</dbReference>
<comment type="function">
    <text evidence="15">Beta-glucosidases are one of a number of cellulolytic enzymes involved in the degradation of cellulosic biomass. Catalyzes the last step releasing glucose from the inhibitory cellobiose.</text>
</comment>
<keyword evidence="13 16" id="KW-0326">Glycosidase</keyword>
<comment type="pathway">
    <text evidence="3 16">Glycan metabolism; cellulose degradation.</text>
</comment>
<protein>
    <recommendedName>
        <fullName evidence="16">beta-glucosidase</fullName>
        <ecNumber evidence="16">3.2.1.21</ecNumber>
    </recommendedName>
</protein>
<keyword evidence="14 16" id="KW-0624">Polysaccharide degradation</keyword>
<dbReference type="InterPro" id="IPR002772">
    <property type="entry name" value="Glyco_hydro_3_C"/>
</dbReference>
<dbReference type="SMART" id="SM01217">
    <property type="entry name" value="Fn3_like"/>
    <property type="match status" value="1"/>
</dbReference>
<evidence type="ECO:0000256" key="14">
    <source>
        <dbReference type="ARBA" id="ARBA00023326"/>
    </source>
</evidence>
<dbReference type="InterPro" id="IPR017853">
    <property type="entry name" value="GH"/>
</dbReference>
<evidence type="ECO:0000256" key="11">
    <source>
        <dbReference type="ARBA" id="ARBA00023180"/>
    </source>
</evidence>
<comment type="subcellular location">
    <subcellularLocation>
        <location evidence="2">Cell membrane</location>
        <topology evidence="2">Single-pass type II membrane protein</topology>
    </subcellularLocation>
</comment>
<evidence type="ECO:0000256" key="2">
    <source>
        <dbReference type="ARBA" id="ARBA00004401"/>
    </source>
</evidence>
<dbReference type="GO" id="GO:0009251">
    <property type="term" value="P:glucan catabolic process"/>
    <property type="evidence" value="ECO:0007669"/>
    <property type="project" value="TreeGrafter"/>
</dbReference>
<keyword evidence="11" id="KW-0325">Glycoprotein</keyword>
<evidence type="ECO:0000256" key="9">
    <source>
        <dbReference type="ARBA" id="ARBA00022989"/>
    </source>
</evidence>
<dbReference type="Proteomes" id="UP000887229">
    <property type="component" value="Unassembled WGS sequence"/>
</dbReference>
<dbReference type="OrthoDB" id="416222at2759"/>
<dbReference type="Pfam" id="PF00933">
    <property type="entry name" value="Glyco_hydro_3"/>
    <property type="match status" value="1"/>
</dbReference>
<reference evidence="20" key="1">
    <citation type="journal article" date="2021" name="IMA Fungus">
        <title>Genomic characterization of three marine fungi, including Emericellopsis atlantica sp. nov. with signatures of a generalist lifestyle and marine biomass degradation.</title>
        <authorList>
            <person name="Hagestad O.C."/>
            <person name="Hou L."/>
            <person name="Andersen J.H."/>
            <person name="Hansen E.H."/>
            <person name="Altermark B."/>
            <person name="Li C."/>
            <person name="Kuhnert E."/>
            <person name="Cox R.J."/>
            <person name="Crous P.W."/>
            <person name="Spatafora J.W."/>
            <person name="Lail K."/>
            <person name="Amirebrahimi M."/>
            <person name="Lipzen A."/>
            <person name="Pangilinan J."/>
            <person name="Andreopoulos W."/>
            <person name="Hayes R.D."/>
            <person name="Ng V."/>
            <person name="Grigoriev I.V."/>
            <person name="Jackson S.A."/>
            <person name="Sutton T.D.S."/>
            <person name="Dobson A.D.W."/>
            <person name="Rama T."/>
        </authorList>
    </citation>
    <scope>NUCLEOTIDE SEQUENCE</scope>
    <source>
        <strain evidence="20">TS7</strain>
    </source>
</reference>
<evidence type="ECO:0000256" key="5">
    <source>
        <dbReference type="ARBA" id="ARBA00022475"/>
    </source>
</evidence>
<evidence type="ECO:0000256" key="7">
    <source>
        <dbReference type="ARBA" id="ARBA00022801"/>
    </source>
</evidence>
<feature type="transmembrane region" description="Helical" evidence="18">
    <location>
        <begin position="61"/>
        <end position="81"/>
    </location>
</feature>
<proteinExistence type="inferred from homology"/>
<dbReference type="GO" id="GO:0008422">
    <property type="term" value="F:beta-glucosidase activity"/>
    <property type="evidence" value="ECO:0007669"/>
    <property type="project" value="UniProtKB-EC"/>
</dbReference>
<gene>
    <name evidence="20" type="ORF">F5Z01DRAFT_660737</name>
</gene>
<dbReference type="InterPro" id="IPR026891">
    <property type="entry name" value="Fn3-like"/>
</dbReference>
<dbReference type="SUPFAM" id="SSF51445">
    <property type="entry name" value="(Trans)glycosidases"/>
    <property type="match status" value="1"/>
</dbReference>
<dbReference type="PANTHER" id="PTHR42715">
    <property type="entry name" value="BETA-GLUCOSIDASE"/>
    <property type="match status" value="1"/>
</dbReference>
<comment type="similarity">
    <text evidence="4 16">Belongs to the glycosyl hydrolase 3 family.</text>
</comment>
<dbReference type="GO" id="GO:0005886">
    <property type="term" value="C:plasma membrane"/>
    <property type="evidence" value="ECO:0007669"/>
    <property type="project" value="UniProtKB-SubCell"/>
</dbReference>
<keyword evidence="5" id="KW-1003">Cell membrane</keyword>
<keyword evidence="6 18" id="KW-0812">Transmembrane</keyword>
<dbReference type="InterPro" id="IPR036881">
    <property type="entry name" value="Glyco_hydro_3_C_sf"/>
</dbReference>
<dbReference type="EC" id="3.2.1.21" evidence="16"/>
<dbReference type="InterPro" id="IPR036962">
    <property type="entry name" value="Glyco_hydro_3_N_sf"/>
</dbReference>
<dbReference type="AlphaFoldDB" id="A0A9P8CMT9"/>
<keyword evidence="8" id="KW-0735">Signal-anchor</keyword>
<dbReference type="PROSITE" id="PS00775">
    <property type="entry name" value="GLYCOSYL_HYDROL_F3"/>
    <property type="match status" value="1"/>
</dbReference>
<name>A0A9P8CMT9_9HYPO</name>
<dbReference type="InterPro" id="IPR013783">
    <property type="entry name" value="Ig-like_fold"/>
</dbReference>
<feature type="domain" description="Fibronectin type III-like" evidence="19">
    <location>
        <begin position="859"/>
        <end position="933"/>
    </location>
</feature>
<evidence type="ECO:0000256" key="1">
    <source>
        <dbReference type="ARBA" id="ARBA00000448"/>
    </source>
</evidence>
<dbReference type="InterPro" id="IPR001764">
    <property type="entry name" value="Glyco_hydro_3_N"/>
</dbReference>
<dbReference type="InterPro" id="IPR019800">
    <property type="entry name" value="Glyco_hydro_3_AS"/>
</dbReference>